<dbReference type="RefSeq" id="WP_075797369.1">
    <property type="nucleotide sequence ID" value="NZ_CP015583.1"/>
</dbReference>
<keyword evidence="6 7" id="KW-0520">NAD</keyword>
<sequence length="199" mass="21451">MNDLGPLSSGTASPALEALLTRHSVPAQMLRAPGPEGERLHRILETALRAPDHGGLHPWRFVLIRGEARTRWAAAVEEAMRARDPSVTQPMIDKQCGRILNAPLTIAVAAHIREGKIPEVEQILTVGAGVMNLLNAFHAEGFGAIWLTGANGYDPALALRLGLGENERLLGYVFVGTPDGEARQPRRPDLSAHVTDWAG</sequence>
<evidence type="ECO:0000313" key="11">
    <source>
        <dbReference type="Proteomes" id="UP000185494"/>
    </source>
</evidence>
<evidence type="ECO:0000256" key="7">
    <source>
        <dbReference type="PIRNR" id="PIRNR000232"/>
    </source>
</evidence>
<dbReference type="InterPro" id="IPR029479">
    <property type="entry name" value="Nitroreductase"/>
</dbReference>
<keyword evidence="3 7" id="KW-0288">FMN</keyword>
<dbReference type="EC" id="1.-.-.-" evidence="7"/>
<evidence type="ECO:0000256" key="3">
    <source>
        <dbReference type="ARBA" id="ARBA00022643"/>
    </source>
</evidence>
<evidence type="ECO:0000256" key="2">
    <source>
        <dbReference type="ARBA" id="ARBA00022630"/>
    </source>
</evidence>
<dbReference type="Gene3D" id="3.40.109.10">
    <property type="entry name" value="NADH Oxidase"/>
    <property type="match status" value="1"/>
</dbReference>
<evidence type="ECO:0000256" key="8">
    <source>
        <dbReference type="PIRSR" id="PIRSR000232-1"/>
    </source>
</evidence>
<dbReference type="GO" id="GO:0016491">
    <property type="term" value="F:oxidoreductase activity"/>
    <property type="evidence" value="ECO:0007669"/>
    <property type="project" value="UniProtKB-UniRule"/>
</dbReference>
<feature type="domain" description="Nitroreductase" evidence="9">
    <location>
        <begin position="31"/>
        <end position="176"/>
    </location>
</feature>
<dbReference type="PANTHER" id="PTHR43821:SF1">
    <property type="entry name" value="NAD(P)H NITROREDUCTASE YDJA-RELATED"/>
    <property type="match status" value="1"/>
</dbReference>
<comment type="cofactor">
    <cofactor evidence="8">
        <name>FMN</name>
        <dbReference type="ChEBI" id="CHEBI:58210"/>
    </cofactor>
    <text evidence="8">Binds 1 FMN per subunit.</text>
</comment>
<dbReference type="InterPro" id="IPR000415">
    <property type="entry name" value="Nitroreductase-like"/>
</dbReference>
<dbReference type="KEGG" id="rgi:RGI145_04190"/>
<feature type="binding site" description="in other chain" evidence="8">
    <location>
        <begin position="146"/>
        <end position="148"/>
    </location>
    <ligand>
        <name>FMN</name>
        <dbReference type="ChEBI" id="CHEBI:58210"/>
        <note>ligand shared between dimeric partners</note>
    </ligand>
</feature>
<keyword evidence="4 7" id="KW-0521">NADP</keyword>
<dbReference type="PANTHER" id="PTHR43821">
    <property type="entry name" value="NAD(P)H NITROREDUCTASE YDJA-RELATED"/>
    <property type="match status" value="1"/>
</dbReference>
<dbReference type="AlphaFoldDB" id="A0A1L7ACA6"/>
<keyword evidence="5 7" id="KW-0560">Oxidoreductase</keyword>
<dbReference type="SUPFAM" id="SSF55469">
    <property type="entry name" value="FMN-dependent nitroreductase-like"/>
    <property type="match status" value="1"/>
</dbReference>
<evidence type="ECO:0000256" key="6">
    <source>
        <dbReference type="ARBA" id="ARBA00023027"/>
    </source>
</evidence>
<proteinExistence type="inferred from homology"/>
<dbReference type="InterPro" id="IPR052530">
    <property type="entry name" value="NAD(P)H_nitroreductase"/>
</dbReference>
<organism evidence="10 11">
    <name type="scientific">Roseomonas gilardii</name>
    <dbReference type="NCBI Taxonomy" id="257708"/>
    <lineage>
        <taxon>Bacteria</taxon>
        <taxon>Pseudomonadati</taxon>
        <taxon>Pseudomonadota</taxon>
        <taxon>Alphaproteobacteria</taxon>
        <taxon>Acetobacterales</taxon>
        <taxon>Roseomonadaceae</taxon>
        <taxon>Roseomonas</taxon>
    </lineage>
</organism>
<evidence type="ECO:0000256" key="5">
    <source>
        <dbReference type="ARBA" id="ARBA00023002"/>
    </source>
</evidence>
<evidence type="ECO:0000256" key="4">
    <source>
        <dbReference type="ARBA" id="ARBA00022857"/>
    </source>
</evidence>
<evidence type="ECO:0000256" key="1">
    <source>
        <dbReference type="ARBA" id="ARBA00007118"/>
    </source>
</evidence>
<dbReference type="Proteomes" id="UP000185494">
    <property type="component" value="Chromosome 1"/>
</dbReference>
<feature type="binding site" evidence="8">
    <location>
        <position position="53"/>
    </location>
    <ligand>
        <name>FMN</name>
        <dbReference type="ChEBI" id="CHEBI:58210"/>
        <note>ligand shared between dimeric partners</note>
    </ligand>
</feature>
<comment type="similarity">
    <text evidence="1 7">Belongs to the nitroreductase family.</text>
</comment>
<name>A0A1L7ACA6_9PROT</name>
<dbReference type="CDD" id="cd02135">
    <property type="entry name" value="YdjA-like"/>
    <property type="match status" value="1"/>
</dbReference>
<dbReference type="EMBL" id="CP015583">
    <property type="protein sequence ID" value="APT56424.1"/>
    <property type="molecule type" value="Genomic_DNA"/>
</dbReference>
<evidence type="ECO:0000313" key="10">
    <source>
        <dbReference type="EMBL" id="APT56424.1"/>
    </source>
</evidence>
<evidence type="ECO:0000259" key="9">
    <source>
        <dbReference type="Pfam" id="PF00881"/>
    </source>
</evidence>
<dbReference type="InterPro" id="IPR026021">
    <property type="entry name" value="YdjA-like"/>
</dbReference>
<dbReference type="eggNOG" id="COG0778">
    <property type="taxonomic scope" value="Bacteria"/>
</dbReference>
<dbReference type="Pfam" id="PF00881">
    <property type="entry name" value="Nitroreductase"/>
    <property type="match status" value="1"/>
</dbReference>
<reference evidence="10 11" key="1">
    <citation type="submission" date="2016-05" db="EMBL/GenBank/DDBJ databases">
        <title>Complete Genome and Methylome Analysis of Psychrotrophic Bacterial Isolates from Antarctic Lake Untersee.</title>
        <authorList>
            <person name="Fomenkov A."/>
            <person name="Akimov V.N."/>
            <person name="Vasilyeva L.V."/>
            <person name="Andersen D."/>
            <person name="Vincze T."/>
            <person name="Roberts R.J."/>
        </authorList>
    </citation>
    <scope>NUCLEOTIDE SEQUENCE [LARGE SCALE GENOMIC DNA]</scope>
    <source>
        <strain evidence="10 11">U14-5</strain>
    </source>
</reference>
<gene>
    <name evidence="10" type="ORF">RGI145_04190</name>
</gene>
<accession>A0A1L7ACA6</accession>
<feature type="binding site" description="in other chain" evidence="8">
    <location>
        <begin position="22"/>
        <end position="24"/>
    </location>
    <ligand>
        <name>FMN</name>
        <dbReference type="ChEBI" id="CHEBI:58210"/>
        <note>ligand shared between dimeric partners</note>
    </ligand>
</feature>
<keyword evidence="2 7" id="KW-0285">Flavoprotein</keyword>
<dbReference type="PIRSF" id="PIRSF000232">
    <property type="entry name" value="YdjA"/>
    <property type="match status" value="1"/>
</dbReference>
<feature type="binding site" evidence="8">
    <location>
        <position position="49"/>
    </location>
    <ligand>
        <name>FMN</name>
        <dbReference type="ChEBI" id="CHEBI:58210"/>
        <note>ligand shared between dimeric partners</note>
    </ligand>
</feature>
<dbReference type="STRING" id="257708.RGI145_04190"/>
<protein>
    <recommendedName>
        <fullName evidence="7">Putative NAD(P)H nitroreductase</fullName>
        <ecNumber evidence="7">1.-.-.-</ecNumber>
    </recommendedName>
</protein>